<dbReference type="Pfam" id="PF01844">
    <property type="entry name" value="HNH"/>
    <property type="match status" value="1"/>
</dbReference>
<feature type="region of interest" description="Disordered" evidence="2">
    <location>
        <begin position="318"/>
        <end position="385"/>
    </location>
</feature>
<reference evidence="4 5" key="1">
    <citation type="submission" date="2019-08" db="EMBL/GenBank/DDBJ databases">
        <title>Arthrobacter sp. nov., isolated from plateau pika and Tibetan wild ass.</title>
        <authorList>
            <person name="Ge Y."/>
        </authorList>
    </citation>
    <scope>NUCLEOTIDE SEQUENCE [LARGE SCALE GENOMIC DNA]</scope>
    <source>
        <strain evidence="4 5">785</strain>
    </source>
</reference>
<dbReference type="GO" id="GO:0003676">
    <property type="term" value="F:nucleic acid binding"/>
    <property type="evidence" value="ECO:0007669"/>
    <property type="project" value="InterPro"/>
</dbReference>
<dbReference type="SMART" id="SM00507">
    <property type="entry name" value="HNHc"/>
    <property type="match status" value="1"/>
</dbReference>
<dbReference type="EMBL" id="VTFX01000004">
    <property type="protein sequence ID" value="KAD3632976.1"/>
    <property type="molecule type" value="Genomic_DNA"/>
</dbReference>
<evidence type="ECO:0000313" key="5">
    <source>
        <dbReference type="Proteomes" id="UP000326852"/>
    </source>
</evidence>
<dbReference type="Pfam" id="PF02720">
    <property type="entry name" value="DUF222"/>
    <property type="match status" value="1"/>
</dbReference>
<evidence type="ECO:0000259" key="3">
    <source>
        <dbReference type="SMART" id="SM00507"/>
    </source>
</evidence>
<comment type="caution">
    <text evidence="4">The sequence shown here is derived from an EMBL/GenBank/DDBJ whole genome shotgun (WGS) entry which is preliminary data.</text>
</comment>
<sequence length="555" mass="58650">MFEYSAAEHPGRPNEAMVSSGLVSSGLVSTWVAVLADEASTDPARQPDAELIDRIRALEELKAAAAGAQARAAAAFNLSQRQKQVLAEVPKSKQGCGVASQIALARRESANRGGRLLGFAKALTEEMPCTLHALSQGSISEWRATLLVRETACLSIEDRRQVDREVAGNPDVLKTLGDRQIISRARTAAYRLDPQAAVNRAAKAASERFVSCRPAPDTMTYLTGLLPVAQGVGVFAVLSREADRLTAAGDGRTRGQIMADTLVGRVTGQMRPDAMKVEIQLVMTDRALLTGESEPAFVPGYGPVPAQWARDLVRNRNGGERQAKGSGGGGSQDPGQEPSGSENPKGSVRGSDGAGSHDPGRSQSPGQVSAGRHKHRKERSQDRNIQTFIRRLYTAPETGELVAMDARARLFPPSLRRFIAIRDQTCRMPWCGAPIRHIDHVRPHGGGGPTSIDNGQGLCEACNHAKEAPGWSAEVVNSARIIKPPGTSATLGAGTSGAGTLGASGRPGTTGLPRHTVETSTPTGHTYRSLVPPLAGAPEALSPVEQVMADLVWAA</sequence>
<dbReference type="InterPro" id="IPR003615">
    <property type="entry name" value="HNH_nuc"/>
</dbReference>
<dbReference type="InterPro" id="IPR003870">
    <property type="entry name" value="DUF222"/>
</dbReference>
<protein>
    <submittedName>
        <fullName evidence="4">DUF222 domain-containing protein</fullName>
    </submittedName>
</protein>
<dbReference type="Proteomes" id="UP000326852">
    <property type="component" value="Unassembled WGS sequence"/>
</dbReference>
<proteinExistence type="inferred from homology"/>
<evidence type="ECO:0000256" key="1">
    <source>
        <dbReference type="ARBA" id="ARBA00023450"/>
    </source>
</evidence>
<dbReference type="InterPro" id="IPR002711">
    <property type="entry name" value="HNH"/>
</dbReference>
<gene>
    <name evidence="4" type="ORF">GD627_08985</name>
</gene>
<feature type="domain" description="HNH nuclease" evidence="3">
    <location>
        <begin position="414"/>
        <end position="464"/>
    </location>
</feature>
<keyword evidence="5" id="KW-1185">Reference proteome</keyword>
<comment type="similarity">
    <text evidence="1">Belongs to the Rv1128c/1148c/1588c/1702c/1945/3466 family.</text>
</comment>
<organism evidence="4 5">
    <name type="scientific">Arthrobacter yangruifuii</name>
    <dbReference type="NCBI Taxonomy" id="2606616"/>
    <lineage>
        <taxon>Bacteria</taxon>
        <taxon>Bacillati</taxon>
        <taxon>Actinomycetota</taxon>
        <taxon>Actinomycetes</taxon>
        <taxon>Micrococcales</taxon>
        <taxon>Micrococcaceae</taxon>
        <taxon>Arthrobacter</taxon>
    </lineage>
</organism>
<evidence type="ECO:0000313" key="4">
    <source>
        <dbReference type="EMBL" id="KAD3632976.1"/>
    </source>
</evidence>
<dbReference type="Gene3D" id="1.10.30.50">
    <property type="match status" value="1"/>
</dbReference>
<dbReference type="RefSeq" id="WP_152272219.1">
    <property type="nucleotide sequence ID" value="NZ_VTFX01000004.1"/>
</dbReference>
<dbReference type="AlphaFoldDB" id="A0A5N6MHM3"/>
<dbReference type="GO" id="GO:0008270">
    <property type="term" value="F:zinc ion binding"/>
    <property type="evidence" value="ECO:0007669"/>
    <property type="project" value="InterPro"/>
</dbReference>
<name>A0A5N6MHM3_9MICC</name>
<feature type="region of interest" description="Disordered" evidence="2">
    <location>
        <begin position="487"/>
        <end position="526"/>
    </location>
</feature>
<dbReference type="CDD" id="cd00085">
    <property type="entry name" value="HNHc"/>
    <property type="match status" value="1"/>
</dbReference>
<accession>A0A5N6MHM3</accession>
<evidence type="ECO:0000256" key="2">
    <source>
        <dbReference type="SAM" id="MobiDB-lite"/>
    </source>
</evidence>
<dbReference type="GO" id="GO:0004519">
    <property type="term" value="F:endonuclease activity"/>
    <property type="evidence" value="ECO:0007669"/>
    <property type="project" value="InterPro"/>
</dbReference>